<reference evidence="1" key="1">
    <citation type="submission" date="2022-12" db="EMBL/GenBank/DDBJ databases">
        <title>Draft genome sequences of 22 rhizogenic Agrobacterium biovar 1 strains, the causative agent of hairy root disease.</title>
        <authorList>
            <person name="Kim N."/>
            <person name="Vargas P."/>
            <person name="Rediers H."/>
        </authorList>
    </citation>
    <scope>NUCLEOTIDE SEQUENCE</scope>
    <source>
        <strain evidence="1">ST15.13.006</strain>
    </source>
</reference>
<sequence length="117" mass="12350">MPRLEAAPERWSVSHRGAVGRGLIGVAANPAMLLKLEKAVDDAIARAAPRSAGIGGADNEDFGGGDLYPRCAGLCLDGCAKQVIQFLDLVFLLRRQVCRLDALKSLRRDGASQGYGG</sequence>
<dbReference type="EMBL" id="JAPZLR010000014">
    <property type="protein sequence ID" value="MCZ7939702.1"/>
    <property type="molecule type" value="Genomic_DNA"/>
</dbReference>
<protein>
    <submittedName>
        <fullName evidence="1">Uncharacterized protein</fullName>
    </submittedName>
</protein>
<dbReference type="Proteomes" id="UP001151018">
    <property type="component" value="Unassembled WGS sequence"/>
</dbReference>
<name>A0A9X3KRQ1_9HYPH</name>
<organism evidence="1 2">
    <name type="scientific">Agrobacterium salinitolerans</name>
    <dbReference type="NCBI Taxonomy" id="1183413"/>
    <lineage>
        <taxon>Bacteria</taxon>
        <taxon>Pseudomonadati</taxon>
        <taxon>Pseudomonadota</taxon>
        <taxon>Alphaproteobacteria</taxon>
        <taxon>Hyphomicrobiales</taxon>
        <taxon>Rhizobiaceae</taxon>
        <taxon>Rhizobium/Agrobacterium group</taxon>
        <taxon>Agrobacterium</taxon>
    </lineage>
</organism>
<comment type="caution">
    <text evidence="1">The sequence shown here is derived from an EMBL/GenBank/DDBJ whole genome shotgun (WGS) entry which is preliminary data.</text>
</comment>
<accession>A0A9X3KRQ1</accession>
<dbReference type="RefSeq" id="WP_161596365.1">
    <property type="nucleotide sequence ID" value="NZ_JAPZLR010000014.1"/>
</dbReference>
<gene>
    <name evidence="1" type="ORF">O9X88_19320</name>
</gene>
<proteinExistence type="predicted"/>
<evidence type="ECO:0000313" key="1">
    <source>
        <dbReference type="EMBL" id="MCZ7939702.1"/>
    </source>
</evidence>
<dbReference type="AlphaFoldDB" id="A0A9X3KRQ1"/>
<evidence type="ECO:0000313" key="2">
    <source>
        <dbReference type="Proteomes" id="UP001151018"/>
    </source>
</evidence>